<dbReference type="Pfam" id="PF00433">
    <property type="entry name" value="Pkinase_C"/>
    <property type="match status" value="1"/>
</dbReference>
<keyword evidence="2" id="KW-0597">Phosphoprotein</keyword>
<gene>
    <name evidence="10" type="ORF">BCR42DRAFT_314106</name>
</gene>
<feature type="region of interest" description="Disordered" evidence="7">
    <location>
        <begin position="154"/>
        <end position="173"/>
    </location>
</feature>
<evidence type="ECO:0000256" key="2">
    <source>
        <dbReference type="ARBA" id="ARBA00022553"/>
    </source>
</evidence>
<organism evidence="10 11">
    <name type="scientific">Absidia repens</name>
    <dbReference type="NCBI Taxonomy" id="90262"/>
    <lineage>
        <taxon>Eukaryota</taxon>
        <taxon>Fungi</taxon>
        <taxon>Fungi incertae sedis</taxon>
        <taxon>Mucoromycota</taxon>
        <taxon>Mucoromycotina</taxon>
        <taxon>Mucoromycetes</taxon>
        <taxon>Mucorales</taxon>
        <taxon>Cunninghamellaceae</taxon>
        <taxon>Absidia</taxon>
    </lineage>
</organism>
<dbReference type="STRING" id="90262.A0A1X2I7C8"/>
<keyword evidence="5 10" id="KW-0418">Kinase</keyword>
<evidence type="ECO:0000259" key="9">
    <source>
        <dbReference type="PROSITE" id="PS51285"/>
    </source>
</evidence>
<dbReference type="EMBL" id="MCGE01000023">
    <property type="protein sequence ID" value="ORZ10861.1"/>
    <property type="molecule type" value="Genomic_DNA"/>
</dbReference>
<evidence type="ECO:0000256" key="7">
    <source>
        <dbReference type="SAM" id="MobiDB-lite"/>
    </source>
</evidence>
<proteinExistence type="predicted"/>
<dbReference type="InterPro" id="IPR045270">
    <property type="entry name" value="STKc_AGC"/>
</dbReference>
<keyword evidence="11" id="KW-1185">Reference proteome</keyword>
<accession>A0A1X2I7C8</accession>
<feature type="domain" description="AGC-kinase C-terminal" evidence="9">
    <location>
        <begin position="438"/>
        <end position="504"/>
    </location>
</feature>
<feature type="domain" description="Protein kinase" evidence="8">
    <location>
        <begin position="193"/>
        <end position="437"/>
    </location>
</feature>
<dbReference type="InterPro" id="IPR008271">
    <property type="entry name" value="Ser/Thr_kinase_AS"/>
</dbReference>
<keyword evidence="1" id="KW-0723">Serine/threonine-protein kinase</keyword>
<dbReference type="Pfam" id="PF00069">
    <property type="entry name" value="Pkinase"/>
    <property type="match status" value="1"/>
</dbReference>
<protein>
    <submittedName>
        <fullName evidence="10">Kinase-like domain-containing protein</fullName>
    </submittedName>
</protein>
<reference evidence="10 11" key="1">
    <citation type="submission" date="2016-07" db="EMBL/GenBank/DDBJ databases">
        <title>Pervasive Adenine N6-methylation of Active Genes in Fungi.</title>
        <authorList>
            <consortium name="DOE Joint Genome Institute"/>
            <person name="Mondo S.J."/>
            <person name="Dannebaum R.O."/>
            <person name="Kuo R.C."/>
            <person name="Labutti K."/>
            <person name="Haridas S."/>
            <person name="Kuo A."/>
            <person name="Salamov A."/>
            <person name="Ahrendt S.R."/>
            <person name="Lipzen A."/>
            <person name="Sullivan W."/>
            <person name="Andreopoulos W.B."/>
            <person name="Clum A."/>
            <person name="Lindquist E."/>
            <person name="Daum C."/>
            <person name="Ramamoorthy G.K."/>
            <person name="Gryganskyi A."/>
            <person name="Culley D."/>
            <person name="Magnuson J.K."/>
            <person name="James T.Y."/>
            <person name="O'Malley M.A."/>
            <person name="Stajich J.E."/>
            <person name="Spatafora J.W."/>
            <person name="Visel A."/>
            <person name="Grigoriev I.V."/>
        </authorList>
    </citation>
    <scope>NUCLEOTIDE SEQUENCE [LARGE SCALE GENOMIC DNA]</scope>
    <source>
        <strain evidence="10 11">NRRL 1336</strain>
    </source>
</reference>
<name>A0A1X2I7C8_9FUNG</name>
<dbReference type="GO" id="GO:0005524">
    <property type="term" value="F:ATP binding"/>
    <property type="evidence" value="ECO:0007669"/>
    <property type="project" value="UniProtKB-KW"/>
</dbReference>
<dbReference type="SUPFAM" id="SSF56112">
    <property type="entry name" value="Protein kinase-like (PK-like)"/>
    <property type="match status" value="1"/>
</dbReference>
<evidence type="ECO:0000256" key="3">
    <source>
        <dbReference type="ARBA" id="ARBA00022679"/>
    </source>
</evidence>
<evidence type="ECO:0000259" key="8">
    <source>
        <dbReference type="PROSITE" id="PS50011"/>
    </source>
</evidence>
<evidence type="ECO:0000256" key="6">
    <source>
        <dbReference type="ARBA" id="ARBA00022840"/>
    </source>
</evidence>
<dbReference type="SMART" id="SM00220">
    <property type="entry name" value="S_TKc"/>
    <property type="match status" value="1"/>
</dbReference>
<dbReference type="SMART" id="SM00133">
    <property type="entry name" value="S_TK_X"/>
    <property type="match status" value="1"/>
</dbReference>
<dbReference type="CDD" id="cd05123">
    <property type="entry name" value="STKc_AGC"/>
    <property type="match status" value="1"/>
</dbReference>
<keyword evidence="6" id="KW-0067">ATP-binding</keyword>
<keyword evidence="3" id="KW-0808">Transferase</keyword>
<keyword evidence="4" id="KW-0547">Nucleotide-binding</keyword>
<dbReference type="PANTHER" id="PTHR24351">
    <property type="entry name" value="RIBOSOMAL PROTEIN S6 KINASE"/>
    <property type="match status" value="1"/>
</dbReference>
<dbReference type="InterPro" id="IPR000961">
    <property type="entry name" value="AGC-kinase_C"/>
</dbReference>
<evidence type="ECO:0000313" key="11">
    <source>
        <dbReference type="Proteomes" id="UP000193560"/>
    </source>
</evidence>
<dbReference type="PROSITE" id="PS00108">
    <property type="entry name" value="PROTEIN_KINASE_ST"/>
    <property type="match status" value="1"/>
</dbReference>
<dbReference type="FunFam" id="1.10.510.10:FF:000008">
    <property type="entry name" value="Non-specific serine/threonine protein kinase"/>
    <property type="match status" value="1"/>
</dbReference>
<dbReference type="AlphaFoldDB" id="A0A1X2I7C8"/>
<dbReference type="InterPro" id="IPR000719">
    <property type="entry name" value="Prot_kinase_dom"/>
</dbReference>
<dbReference type="CDD" id="cd06093">
    <property type="entry name" value="PX_domain"/>
    <property type="match status" value="1"/>
</dbReference>
<feature type="non-terminal residue" evidence="10">
    <location>
        <position position="1"/>
    </location>
</feature>
<dbReference type="Proteomes" id="UP000193560">
    <property type="component" value="Unassembled WGS sequence"/>
</dbReference>
<evidence type="ECO:0000256" key="1">
    <source>
        <dbReference type="ARBA" id="ARBA00022527"/>
    </source>
</evidence>
<dbReference type="InterPro" id="IPR017892">
    <property type="entry name" value="Pkinase_C"/>
</dbReference>
<dbReference type="PROSITE" id="PS50011">
    <property type="entry name" value="PROTEIN_KINASE_DOM"/>
    <property type="match status" value="1"/>
</dbReference>
<dbReference type="GO" id="GO:0004674">
    <property type="term" value="F:protein serine/threonine kinase activity"/>
    <property type="evidence" value="ECO:0007669"/>
    <property type="project" value="UniProtKB-KW"/>
</dbReference>
<evidence type="ECO:0000313" key="10">
    <source>
        <dbReference type="EMBL" id="ORZ10861.1"/>
    </source>
</evidence>
<sequence length="504" mass="57640">LNVIVQTDSYVLSLVRYIPDFVEFDQLIKCHYHKVKIPFPVLDQQKQIRKRNTSTKAKRRSSLRQLFTSLHHHHGHHSKKKTNAEKVERYLQQCLLDPVVSQSTIVRDFLSIQRDEDQKLPTKMSALEGIDNNNNNTPLPDLKIPVVAPLTAPTSTATRSDHDDDQLSPPTTAADYQLEDEVLVSQPFPLEYFDMMTVLGKGCMGKDLVIEQREITHTLTEREILATLADIRHPNLAKLYLAFQDIHRLYLVTDYYCGGDLATQMSTCMTFSKQRTLFYAAEMIEGIGELHRLGVLYRDLKPENILLTKEGHVVLTDFGLSKWLIESDCTDTFCGTSEYLSPEMLTGEPYSFGIDHWSYGTILYEMLAGITPFWADNHMEMYRRVLEDPLEFPAQDENGLPEIDFDTADFLAGLLDRDPRTRLGAQGVDEIKSHPYFAGISWDDVYHQRLQPPYVPILTSHTDFANFDAAFLEMSPTLTPVGSQVDLTQDMQDVFEDYSFPNQD</sequence>
<evidence type="ECO:0000256" key="5">
    <source>
        <dbReference type="ARBA" id="ARBA00022777"/>
    </source>
</evidence>
<dbReference type="PROSITE" id="PS51285">
    <property type="entry name" value="AGC_KINASE_CTER"/>
    <property type="match status" value="1"/>
</dbReference>
<dbReference type="InterPro" id="IPR011009">
    <property type="entry name" value="Kinase-like_dom_sf"/>
</dbReference>
<evidence type="ECO:0000256" key="4">
    <source>
        <dbReference type="ARBA" id="ARBA00022741"/>
    </source>
</evidence>
<feature type="non-terminal residue" evidence="10">
    <location>
        <position position="504"/>
    </location>
</feature>
<comment type="caution">
    <text evidence="10">The sequence shown here is derived from an EMBL/GenBank/DDBJ whole genome shotgun (WGS) entry which is preliminary data.</text>
</comment>
<dbReference type="OrthoDB" id="63267at2759"/>
<dbReference type="Gene3D" id="3.30.200.20">
    <property type="entry name" value="Phosphorylase Kinase, domain 1"/>
    <property type="match status" value="1"/>
</dbReference>
<dbReference type="Gene3D" id="1.10.510.10">
    <property type="entry name" value="Transferase(Phosphotransferase) domain 1"/>
    <property type="match status" value="1"/>
</dbReference>